<sequence>MATTSKLDSTHKDKGKMIITEPEITAMSDLRPIHCNKIIEAVVYRYLYDPIQRNIDVKDADYFNQLLQHRKAYRIFSFSYDQTGLWEGTLDNPISLIFGRFIDVKEIPSDDYPEHYFNFASYNELPARPNMKHTILTVSEQMARGYYLCSRMVFKNEFLLPISVSFILTRQRFEVVAKSEQGAVAVVKCAGRRFYGLQCHPELAPAISPFIMQRDDIGATVADSTDVAHDVSHIVLTEPRVEFIDAYQSPRSRVRANQLVNSILTATKLFEFVISKKLAFSRALKPYLIRGSLGNASTLSNSRARPIVNDFANNPGMIGVKVGYKGKTKDAESIVIKMKPIGMWLNLITLEAMIDGYLRFLYGCEGQEDMIKIKEGAYAFMCQDCRVQLHSMSKTNEIGFSQDLSLHLLARSFIADPLIISLLELYLADNTNTHVTPCKVSHVDDSINLNVNDSIMPSDPIVQSVDINTTSTSYAGVAGTHAKDQPKFKVNSNFRPLVADLVFDGVNIFIPRKVVEKVGTRFEHTLYGYFIGKRMAFLVVEYYARNNKAKHGLKSIMMNYKGFFFLKFDSRAGLEVVLEGGPWSSFARCLIEVNSDADLMDVVTIGVPSLTGNDFTKKTIRVEYEWRPPRCDICKIFGHVHDHFPKKVAIPSIVTTSNGVTPSVEKANDGFQTVGKKKKKKGKSKSTNGGQFVGLMVKQNVRYEPKATTSAPNKGPANVGDTPKKGANIGPSSKTNNIPTSNLYSTLNVGKEDEEEVVENVYDESANLFTDTNIGGSSCFTVAAG</sequence>
<dbReference type="InterPro" id="IPR040256">
    <property type="entry name" value="At4g02000-like"/>
</dbReference>
<name>A0A6L2J2F0_TANCI</name>
<dbReference type="AlphaFoldDB" id="A0A6L2J2F0"/>
<evidence type="ECO:0000256" key="1">
    <source>
        <dbReference type="SAM" id="MobiDB-lite"/>
    </source>
</evidence>
<feature type="region of interest" description="Disordered" evidence="1">
    <location>
        <begin position="665"/>
        <end position="691"/>
    </location>
</feature>
<proteinExistence type="predicted"/>
<dbReference type="PANTHER" id="PTHR31286:SF99">
    <property type="entry name" value="DUF4283 DOMAIN-CONTAINING PROTEIN"/>
    <property type="match status" value="1"/>
</dbReference>
<comment type="caution">
    <text evidence="2">The sequence shown here is derived from an EMBL/GenBank/DDBJ whole genome shotgun (WGS) entry which is preliminary data.</text>
</comment>
<dbReference type="PANTHER" id="PTHR31286">
    <property type="entry name" value="GLYCINE-RICH CELL WALL STRUCTURAL PROTEIN 1.8-LIKE"/>
    <property type="match status" value="1"/>
</dbReference>
<accession>A0A6L2J2F0</accession>
<gene>
    <name evidence="2" type="ORF">Tci_002605</name>
</gene>
<organism evidence="2">
    <name type="scientific">Tanacetum cinerariifolium</name>
    <name type="common">Dalmatian daisy</name>
    <name type="synonym">Chrysanthemum cinerariifolium</name>
    <dbReference type="NCBI Taxonomy" id="118510"/>
    <lineage>
        <taxon>Eukaryota</taxon>
        <taxon>Viridiplantae</taxon>
        <taxon>Streptophyta</taxon>
        <taxon>Embryophyta</taxon>
        <taxon>Tracheophyta</taxon>
        <taxon>Spermatophyta</taxon>
        <taxon>Magnoliopsida</taxon>
        <taxon>eudicotyledons</taxon>
        <taxon>Gunneridae</taxon>
        <taxon>Pentapetalae</taxon>
        <taxon>asterids</taxon>
        <taxon>campanulids</taxon>
        <taxon>Asterales</taxon>
        <taxon>Asteraceae</taxon>
        <taxon>Asteroideae</taxon>
        <taxon>Anthemideae</taxon>
        <taxon>Anthemidinae</taxon>
        <taxon>Tanacetum</taxon>
    </lineage>
</organism>
<dbReference type="EMBL" id="BKCJ010000173">
    <property type="protein sequence ID" value="GEU30627.1"/>
    <property type="molecule type" value="Genomic_DNA"/>
</dbReference>
<evidence type="ECO:0000313" key="2">
    <source>
        <dbReference type="EMBL" id="GEU30627.1"/>
    </source>
</evidence>
<protein>
    <submittedName>
        <fullName evidence="2">Zinc knuckle CX2CX4HX4C</fullName>
    </submittedName>
</protein>
<feature type="compositionally biased region" description="Basic residues" evidence="1">
    <location>
        <begin position="675"/>
        <end position="684"/>
    </location>
</feature>
<feature type="region of interest" description="Disordered" evidence="1">
    <location>
        <begin position="706"/>
        <end position="751"/>
    </location>
</feature>
<reference evidence="2" key="1">
    <citation type="journal article" date="2019" name="Sci. Rep.">
        <title>Draft genome of Tanacetum cinerariifolium, the natural source of mosquito coil.</title>
        <authorList>
            <person name="Yamashiro T."/>
            <person name="Shiraishi A."/>
            <person name="Satake H."/>
            <person name="Nakayama K."/>
        </authorList>
    </citation>
    <scope>NUCLEOTIDE SEQUENCE</scope>
</reference>
<feature type="compositionally biased region" description="Polar residues" evidence="1">
    <location>
        <begin position="730"/>
        <end position="748"/>
    </location>
</feature>